<sequence>MTEIDNSILDESSFLHDTSTTEDNLNGKQDPFILVREYQVLLTKTQKELFDLKMKYKQIEEEYELYKVRIVDLKRNNTQMRDAIAENTTLKIQFENIKTNADKRNKELMQKIQNLQKSNDDLSRDKIKLEGELDDAKRNDLRNGAPITLPDGTKILLSDLIQKFTSLSAKYSSANDQIIQLRDLNEKYAKNGQSIDELTEKLKNANNQIALLKDQLQQNASKYEITIEILKKNYEELNNTRERELSQLNQTLNDGTDTIAAQKADIDKLTKQALQYQDLIKQLQEKISEQYNDHKQLENKLGDAQKRIGIQQKRMEQKTSEKEDEIEKLKHELEIQSDKNAELQAQNKQQQDQVSEYINSLQKLKHKLSKATSLNNDLNSQISELNGQLRVSKKENDLKNEKINILEDNSKQIPILESKLSDATTENDHLIAEVDDYMKKLAEKDQNISVLEKQLKENEMKYNSENGLLQNEKAQLNQKIQELNIKIEELQNEINELNDPHCHCIRRTEFQSLKTDILESLKSSLQNKTEKSVDYEKTTNQILQLSNVVTNSISQTKLSLSKQHDEILMLMNQPIKEGKK</sequence>
<evidence type="ECO:0000256" key="1">
    <source>
        <dbReference type="SAM" id="Coils"/>
    </source>
</evidence>
<dbReference type="KEGG" id="tva:4763031"/>
<name>A2EQ82_TRIV3</name>
<evidence type="ECO:0000256" key="2">
    <source>
        <dbReference type="SAM" id="MobiDB-lite"/>
    </source>
</evidence>
<dbReference type="VEuPathDB" id="TrichDB:TVAG_058220"/>
<keyword evidence="1" id="KW-0175">Coiled coil</keyword>
<dbReference type="PANTHER" id="PTHR23159:SF31">
    <property type="entry name" value="CENTROSOME-ASSOCIATED PROTEIN CEP250 ISOFORM X1"/>
    <property type="match status" value="1"/>
</dbReference>
<dbReference type="AlphaFoldDB" id="A2EQ82"/>
<dbReference type="Proteomes" id="UP000001542">
    <property type="component" value="Unassembled WGS sequence"/>
</dbReference>
<keyword evidence="4" id="KW-1185">Reference proteome</keyword>
<evidence type="ECO:0000313" key="3">
    <source>
        <dbReference type="EMBL" id="EAY05165.1"/>
    </source>
</evidence>
<dbReference type="RefSeq" id="XP_001317388.1">
    <property type="nucleotide sequence ID" value="XM_001317353.1"/>
</dbReference>
<gene>
    <name evidence="3" type="ORF">TVAG_058220</name>
</gene>
<evidence type="ECO:0000313" key="4">
    <source>
        <dbReference type="Proteomes" id="UP000001542"/>
    </source>
</evidence>
<accession>A2EQ82</accession>
<dbReference type="STRING" id="5722.A2EQ82"/>
<reference evidence="3" key="2">
    <citation type="journal article" date="2007" name="Science">
        <title>Draft genome sequence of the sexually transmitted pathogen Trichomonas vaginalis.</title>
        <authorList>
            <person name="Carlton J.M."/>
            <person name="Hirt R.P."/>
            <person name="Silva J.C."/>
            <person name="Delcher A.L."/>
            <person name="Schatz M."/>
            <person name="Zhao Q."/>
            <person name="Wortman J.R."/>
            <person name="Bidwell S.L."/>
            <person name="Alsmark U.C.M."/>
            <person name="Besteiro S."/>
            <person name="Sicheritz-Ponten T."/>
            <person name="Noel C.J."/>
            <person name="Dacks J.B."/>
            <person name="Foster P.G."/>
            <person name="Simillion C."/>
            <person name="Van de Peer Y."/>
            <person name="Miranda-Saavedra D."/>
            <person name="Barton G.J."/>
            <person name="Westrop G.D."/>
            <person name="Mueller S."/>
            <person name="Dessi D."/>
            <person name="Fiori P.L."/>
            <person name="Ren Q."/>
            <person name="Paulsen I."/>
            <person name="Zhang H."/>
            <person name="Bastida-Corcuera F.D."/>
            <person name="Simoes-Barbosa A."/>
            <person name="Brown M.T."/>
            <person name="Hayes R.D."/>
            <person name="Mukherjee M."/>
            <person name="Okumura C.Y."/>
            <person name="Schneider R."/>
            <person name="Smith A.J."/>
            <person name="Vanacova S."/>
            <person name="Villalvazo M."/>
            <person name="Haas B.J."/>
            <person name="Pertea M."/>
            <person name="Feldblyum T.V."/>
            <person name="Utterback T.R."/>
            <person name="Shu C.L."/>
            <person name="Osoegawa K."/>
            <person name="de Jong P.J."/>
            <person name="Hrdy I."/>
            <person name="Horvathova L."/>
            <person name="Zubacova Z."/>
            <person name="Dolezal P."/>
            <person name="Malik S.B."/>
            <person name="Logsdon J.M. Jr."/>
            <person name="Henze K."/>
            <person name="Gupta A."/>
            <person name="Wang C.C."/>
            <person name="Dunne R.L."/>
            <person name="Upcroft J.A."/>
            <person name="Upcroft P."/>
            <person name="White O."/>
            <person name="Salzberg S.L."/>
            <person name="Tang P."/>
            <person name="Chiu C.-H."/>
            <person name="Lee Y.-S."/>
            <person name="Embley T.M."/>
            <person name="Coombs G.H."/>
            <person name="Mottram J.C."/>
            <person name="Tachezy J."/>
            <person name="Fraser-Liggett C.M."/>
            <person name="Johnson P.J."/>
        </authorList>
    </citation>
    <scope>NUCLEOTIDE SEQUENCE [LARGE SCALE GENOMIC DNA]</scope>
    <source>
        <strain evidence="3">G3</strain>
    </source>
</reference>
<proteinExistence type="predicted"/>
<dbReference type="EMBL" id="DS113455">
    <property type="protein sequence ID" value="EAY05165.1"/>
    <property type="molecule type" value="Genomic_DNA"/>
</dbReference>
<dbReference type="SMR" id="A2EQ82"/>
<protein>
    <submittedName>
        <fullName evidence="3">Uncharacterized protein</fullName>
    </submittedName>
</protein>
<feature type="coiled-coil region" evidence="1">
    <location>
        <begin position="181"/>
        <end position="538"/>
    </location>
</feature>
<organism evidence="3 4">
    <name type="scientific">Trichomonas vaginalis (strain ATCC PRA-98 / G3)</name>
    <dbReference type="NCBI Taxonomy" id="412133"/>
    <lineage>
        <taxon>Eukaryota</taxon>
        <taxon>Metamonada</taxon>
        <taxon>Parabasalia</taxon>
        <taxon>Trichomonadida</taxon>
        <taxon>Trichomonadidae</taxon>
        <taxon>Trichomonas</taxon>
    </lineage>
</organism>
<dbReference type="PANTHER" id="PTHR23159">
    <property type="entry name" value="CENTROSOMAL PROTEIN 2"/>
    <property type="match status" value="1"/>
</dbReference>
<dbReference type="VEuPathDB" id="TrichDB:TVAGG3_0586500"/>
<reference evidence="3" key="1">
    <citation type="submission" date="2006-10" db="EMBL/GenBank/DDBJ databases">
        <authorList>
            <person name="Amadeo P."/>
            <person name="Zhao Q."/>
            <person name="Wortman J."/>
            <person name="Fraser-Liggett C."/>
            <person name="Carlton J."/>
        </authorList>
    </citation>
    <scope>NUCLEOTIDE SEQUENCE</scope>
    <source>
        <strain evidence="3">G3</strain>
    </source>
</reference>
<dbReference type="InParanoid" id="A2EQ82"/>
<dbReference type="SUPFAM" id="SSF90257">
    <property type="entry name" value="Myosin rod fragments"/>
    <property type="match status" value="1"/>
</dbReference>
<feature type="region of interest" description="Disordered" evidence="2">
    <location>
        <begin position="1"/>
        <end position="22"/>
    </location>
</feature>
<feature type="coiled-coil region" evidence="1">
    <location>
        <begin position="42"/>
        <end position="139"/>
    </location>
</feature>